<dbReference type="STRING" id="504805.SAMN05421505_10625"/>
<sequence>MVGPRWGPLWVPSAMCAPPCSLPCSSRTACARFADSRGPRVPEAWFRRPGPAEGWFRGRMPVVLRVGLGGRRALAGPGSSCAVRVCSRYGCRRTVSSRTRGVSGIFAPPYNANGENPAKAAGRGPVRRCGDGSGPVVGRWRLGGLWARRRSLARPPGAAPVSLPQAPIQGHHDPIGPWAVRRTQREIDQLRACGSLEHVECVHFRAYATDPVPDRPRAEQVSGAFAGEVPFGPAVGCAQPRVDGRKGAGPRRRSADSRARTARAIVWSSSTTRTWRRPAVTGEALEASVQIISGKMCTYRAEADSGPAHPDKGYG</sequence>
<dbReference type="AlphaFoldDB" id="A0A1G7VSK8"/>
<evidence type="ECO:0000313" key="2">
    <source>
        <dbReference type="EMBL" id="SDG62753.1"/>
    </source>
</evidence>
<dbReference type="EMBL" id="FNCN01000006">
    <property type="protein sequence ID" value="SDG62753.1"/>
    <property type="molecule type" value="Genomic_DNA"/>
</dbReference>
<evidence type="ECO:0000256" key="1">
    <source>
        <dbReference type="SAM" id="MobiDB-lite"/>
    </source>
</evidence>
<name>A0A1G7VSK8_9ACTN</name>
<evidence type="ECO:0000313" key="3">
    <source>
        <dbReference type="Proteomes" id="UP000198923"/>
    </source>
</evidence>
<reference evidence="2 3" key="1">
    <citation type="submission" date="2016-10" db="EMBL/GenBank/DDBJ databases">
        <authorList>
            <person name="de Groot N.N."/>
        </authorList>
    </citation>
    <scope>NUCLEOTIDE SEQUENCE [LARGE SCALE GENOMIC DNA]</scope>
    <source>
        <strain evidence="2 3">CPCC 201354</strain>
    </source>
</reference>
<accession>A0A1G7VSK8</accession>
<dbReference type="Proteomes" id="UP000198923">
    <property type="component" value="Unassembled WGS sequence"/>
</dbReference>
<organism evidence="2 3">
    <name type="scientific">Sinosporangium album</name>
    <dbReference type="NCBI Taxonomy" id="504805"/>
    <lineage>
        <taxon>Bacteria</taxon>
        <taxon>Bacillati</taxon>
        <taxon>Actinomycetota</taxon>
        <taxon>Actinomycetes</taxon>
        <taxon>Streptosporangiales</taxon>
        <taxon>Streptosporangiaceae</taxon>
        <taxon>Sinosporangium</taxon>
    </lineage>
</organism>
<protein>
    <submittedName>
        <fullName evidence="2">Uncharacterized protein</fullName>
    </submittedName>
</protein>
<proteinExistence type="predicted"/>
<feature type="region of interest" description="Disordered" evidence="1">
    <location>
        <begin position="238"/>
        <end position="260"/>
    </location>
</feature>
<gene>
    <name evidence="2" type="ORF">SAMN05421505_10625</name>
</gene>
<keyword evidence="3" id="KW-1185">Reference proteome</keyword>